<keyword evidence="3 7" id="KW-0812">Transmembrane</keyword>
<comment type="subcellular location">
    <subcellularLocation>
        <location evidence="1">Membrane</location>
        <topology evidence="1">Multi-pass membrane protein</topology>
    </subcellularLocation>
</comment>
<feature type="transmembrane region" description="Helical" evidence="7">
    <location>
        <begin position="178"/>
        <end position="197"/>
    </location>
</feature>
<dbReference type="AlphaFoldDB" id="A0A9P9G135"/>
<dbReference type="PANTHER" id="PTHR43791">
    <property type="entry name" value="PERMEASE-RELATED"/>
    <property type="match status" value="1"/>
</dbReference>
<keyword evidence="6" id="KW-0325">Glycoprotein</keyword>
<keyword evidence="2" id="KW-0813">Transport</keyword>
<sequence>MDSKEKADKANQSHVEFVSSPAIETNKLDKTDVLHDNEALKVVLQYQGDATWTPQEEAKLFYVKFLFSHAAIFGMRTDLDLLIGNRYSMASSIFYLGYIVGTYPATFLAQRYPIHIVVFGMVLLWGVCVLAGGFCSNFRGLYVQRFLLGLLESGVSPVWMMVIGGWYNKLEQTMRMGIWFAAAPMMAIPVPLINFGIGHIKGSLSPWRYMFIFAGCITIVWAFIIPICMDPDPITAKHLDEREKFIAVSRLRVNNSAVRNTHFKKDQVLDALRSPQFWLLFFIQHHLYTLIINVSMGFSGLNSLLLTVPLGAVGVVVTIGSSWMTKLFSRYNPRIWAFTFSTSVLLLSSNLPVSPAFHPPAYAVLMNLSIANAAGYTKQSIMSAGLCAGYCVGNFVGPLAFLQSEIPRYTTGWTTITACLACAIVVGLLYRLICQRANNKRDMAGVVESFDHAYEDELTDVTNLHFRYIY</sequence>
<evidence type="ECO:0000256" key="2">
    <source>
        <dbReference type="ARBA" id="ARBA00022448"/>
    </source>
</evidence>
<evidence type="ECO:0000256" key="5">
    <source>
        <dbReference type="ARBA" id="ARBA00023136"/>
    </source>
</evidence>
<organism evidence="8 9">
    <name type="scientific">Fusarium solani</name>
    <name type="common">Filamentous fungus</name>
    <dbReference type="NCBI Taxonomy" id="169388"/>
    <lineage>
        <taxon>Eukaryota</taxon>
        <taxon>Fungi</taxon>
        <taxon>Dikarya</taxon>
        <taxon>Ascomycota</taxon>
        <taxon>Pezizomycotina</taxon>
        <taxon>Sordariomycetes</taxon>
        <taxon>Hypocreomycetidae</taxon>
        <taxon>Hypocreales</taxon>
        <taxon>Nectriaceae</taxon>
        <taxon>Fusarium</taxon>
        <taxon>Fusarium solani species complex</taxon>
    </lineage>
</organism>
<comment type="caution">
    <text evidence="8">The sequence shown here is derived from an EMBL/GenBank/DDBJ whole genome shotgun (WGS) entry which is preliminary data.</text>
</comment>
<feature type="transmembrane region" description="Helical" evidence="7">
    <location>
        <begin position="116"/>
        <end position="134"/>
    </location>
</feature>
<dbReference type="OrthoDB" id="2985014at2759"/>
<dbReference type="GO" id="GO:0022857">
    <property type="term" value="F:transmembrane transporter activity"/>
    <property type="evidence" value="ECO:0007669"/>
    <property type="project" value="InterPro"/>
</dbReference>
<feature type="transmembrane region" description="Helical" evidence="7">
    <location>
        <begin position="413"/>
        <end position="433"/>
    </location>
</feature>
<evidence type="ECO:0000256" key="1">
    <source>
        <dbReference type="ARBA" id="ARBA00004141"/>
    </source>
</evidence>
<feature type="transmembrane region" description="Helical" evidence="7">
    <location>
        <begin position="87"/>
        <end position="109"/>
    </location>
</feature>
<keyword evidence="9" id="KW-1185">Reference proteome</keyword>
<dbReference type="InterPro" id="IPR036259">
    <property type="entry name" value="MFS_trans_sf"/>
</dbReference>
<dbReference type="PANTHER" id="PTHR43791:SF35">
    <property type="entry name" value="MAJOR FACILITATOR SUPERFAMILY (MFS) PROFILE DOMAIN-CONTAINING PROTEIN"/>
    <property type="match status" value="1"/>
</dbReference>
<evidence type="ECO:0000256" key="7">
    <source>
        <dbReference type="SAM" id="Phobius"/>
    </source>
</evidence>
<dbReference type="GO" id="GO:0016020">
    <property type="term" value="C:membrane"/>
    <property type="evidence" value="ECO:0007669"/>
    <property type="project" value="UniProtKB-SubCell"/>
</dbReference>
<feature type="transmembrane region" description="Helical" evidence="7">
    <location>
        <begin position="209"/>
        <end position="229"/>
    </location>
</feature>
<feature type="transmembrane region" description="Helical" evidence="7">
    <location>
        <begin position="146"/>
        <end position="166"/>
    </location>
</feature>
<accession>A0A9P9G135</accession>
<keyword evidence="5 7" id="KW-0472">Membrane</keyword>
<dbReference type="Gene3D" id="1.20.1250.20">
    <property type="entry name" value="MFS general substrate transporter like domains"/>
    <property type="match status" value="1"/>
</dbReference>
<evidence type="ECO:0000256" key="4">
    <source>
        <dbReference type="ARBA" id="ARBA00022989"/>
    </source>
</evidence>
<dbReference type="Proteomes" id="UP000736672">
    <property type="component" value="Unassembled WGS sequence"/>
</dbReference>
<evidence type="ECO:0000256" key="6">
    <source>
        <dbReference type="ARBA" id="ARBA00023180"/>
    </source>
</evidence>
<dbReference type="InterPro" id="IPR011701">
    <property type="entry name" value="MFS"/>
</dbReference>
<gene>
    <name evidence="8" type="ORF">B0J15DRAFT_518331</name>
</gene>
<keyword evidence="4 7" id="KW-1133">Transmembrane helix</keyword>
<dbReference type="SUPFAM" id="SSF103473">
    <property type="entry name" value="MFS general substrate transporter"/>
    <property type="match status" value="1"/>
</dbReference>
<feature type="transmembrane region" description="Helical" evidence="7">
    <location>
        <begin position="277"/>
        <end position="298"/>
    </location>
</feature>
<feature type="transmembrane region" description="Helical" evidence="7">
    <location>
        <begin position="383"/>
        <end position="401"/>
    </location>
</feature>
<dbReference type="Pfam" id="PF07690">
    <property type="entry name" value="MFS_1"/>
    <property type="match status" value="1"/>
</dbReference>
<dbReference type="EMBL" id="JAGTJS010000041">
    <property type="protein sequence ID" value="KAH7230027.1"/>
    <property type="molecule type" value="Genomic_DNA"/>
</dbReference>
<reference evidence="8" key="1">
    <citation type="journal article" date="2021" name="Nat. Commun.">
        <title>Genetic determinants of endophytism in the Arabidopsis root mycobiome.</title>
        <authorList>
            <person name="Mesny F."/>
            <person name="Miyauchi S."/>
            <person name="Thiergart T."/>
            <person name="Pickel B."/>
            <person name="Atanasova L."/>
            <person name="Karlsson M."/>
            <person name="Huettel B."/>
            <person name="Barry K.W."/>
            <person name="Haridas S."/>
            <person name="Chen C."/>
            <person name="Bauer D."/>
            <person name="Andreopoulos W."/>
            <person name="Pangilinan J."/>
            <person name="LaButti K."/>
            <person name="Riley R."/>
            <person name="Lipzen A."/>
            <person name="Clum A."/>
            <person name="Drula E."/>
            <person name="Henrissat B."/>
            <person name="Kohler A."/>
            <person name="Grigoriev I.V."/>
            <person name="Martin F.M."/>
            <person name="Hacquard S."/>
        </authorList>
    </citation>
    <scope>NUCLEOTIDE SEQUENCE</scope>
    <source>
        <strain evidence="8">FSSC 5 MPI-SDFR-AT-0091</strain>
    </source>
</reference>
<evidence type="ECO:0000313" key="9">
    <source>
        <dbReference type="Proteomes" id="UP000736672"/>
    </source>
</evidence>
<feature type="transmembrane region" description="Helical" evidence="7">
    <location>
        <begin position="335"/>
        <end position="353"/>
    </location>
</feature>
<name>A0A9P9G135_FUSSL</name>
<feature type="transmembrane region" description="Helical" evidence="7">
    <location>
        <begin position="304"/>
        <end position="323"/>
    </location>
</feature>
<evidence type="ECO:0000313" key="8">
    <source>
        <dbReference type="EMBL" id="KAH7230027.1"/>
    </source>
</evidence>
<proteinExistence type="predicted"/>
<evidence type="ECO:0000256" key="3">
    <source>
        <dbReference type="ARBA" id="ARBA00022692"/>
    </source>
</evidence>
<protein>
    <submittedName>
        <fullName evidence="8">Major facilitator superfamily domain-containing protein</fullName>
    </submittedName>
</protein>